<dbReference type="InterPro" id="IPR011659">
    <property type="entry name" value="WD40"/>
</dbReference>
<gene>
    <name evidence="1" type="ORF">S01H1_63183</name>
</gene>
<dbReference type="AlphaFoldDB" id="X0XA29"/>
<protein>
    <recommendedName>
        <fullName evidence="2">Dipeptidylpeptidase IV N-terminal domain-containing protein</fullName>
    </recommendedName>
</protein>
<proteinExistence type="predicted"/>
<dbReference type="Gene3D" id="2.120.10.30">
    <property type="entry name" value="TolB, C-terminal domain"/>
    <property type="match status" value="1"/>
</dbReference>
<dbReference type="SUPFAM" id="SSF82171">
    <property type="entry name" value="DPP6 N-terminal domain-like"/>
    <property type="match status" value="1"/>
</dbReference>
<feature type="non-terminal residue" evidence="1">
    <location>
        <position position="1"/>
    </location>
</feature>
<evidence type="ECO:0008006" key="2">
    <source>
        <dbReference type="Google" id="ProtNLM"/>
    </source>
</evidence>
<dbReference type="EMBL" id="BARS01041555">
    <property type="protein sequence ID" value="GAG33508.1"/>
    <property type="molecule type" value="Genomic_DNA"/>
</dbReference>
<comment type="caution">
    <text evidence="1">The sequence shown here is derived from an EMBL/GenBank/DDBJ whole genome shotgun (WGS) entry which is preliminary data.</text>
</comment>
<sequence>HTLNPLTSNGKSWSPIWTPDGMQVLFTEKGELVFAQNIDGVGEPELLAAFEDLYCYPASCSTDSKEILIVGLDQKHQKRGRDISVIVLEEKEQPRLRPFIQRDFNQVDAVWSPDGRWVAYSTDESRRSEVYVEPYPGPGPRTPISTDGGGHPVWSKDGKELFYLSGDTVIAATIEIEPEFSVTNLEVLFEGQYHTTMFHSYDVAPDGRFLMIQDPRESTAPGINIVLNWFEELKRLVPPGKE</sequence>
<dbReference type="Pfam" id="PF07676">
    <property type="entry name" value="PD40"/>
    <property type="match status" value="2"/>
</dbReference>
<dbReference type="InterPro" id="IPR011042">
    <property type="entry name" value="6-blade_b-propeller_TolB-like"/>
</dbReference>
<name>X0XA29_9ZZZZ</name>
<accession>X0XA29</accession>
<organism evidence="1">
    <name type="scientific">marine sediment metagenome</name>
    <dbReference type="NCBI Taxonomy" id="412755"/>
    <lineage>
        <taxon>unclassified sequences</taxon>
        <taxon>metagenomes</taxon>
        <taxon>ecological metagenomes</taxon>
    </lineage>
</organism>
<evidence type="ECO:0000313" key="1">
    <source>
        <dbReference type="EMBL" id="GAG33508.1"/>
    </source>
</evidence>
<reference evidence="1" key="1">
    <citation type="journal article" date="2014" name="Front. Microbiol.">
        <title>High frequency of phylogenetically diverse reductive dehalogenase-homologous genes in deep subseafloor sedimentary metagenomes.</title>
        <authorList>
            <person name="Kawai M."/>
            <person name="Futagami T."/>
            <person name="Toyoda A."/>
            <person name="Takaki Y."/>
            <person name="Nishi S."/>
            <person name="Hori S."/>
            <person name="Arai W."/>
            <person name="Tsubouchi T."/>
            <person name="Morono Y."/>
            <person name="Uchiyama I."/>
            <person name="Ito T."/>
            <person name="Fujiyama A."/>
            <person name="Inagaki F."/>
            <person name="Takami H."/>
        </authorList>
    </citation>
    <scope>NUCLEOTIDE SEQUENCE</scope>
    <source>
        <strain evidence="1">Expedition CK06-06</strain>
    </source>
</reference>